<accession>A0A8J5REY8</accession>
<feature type="region of interest" description="Disordered" evidence="1">
    <location>
        <begin position="1"/>
        <end position="48"/>
    </location>
</feature>
<reference evidence="2" key="1">
    <citation type="journal article" date="2021" name="bioRxiv">
        <title>Whole Genome Assembly and Annotation of Northern Wild Rice, Zizania palustris L., Supports a Whole Genome Duplication in the Zizania Genus.</title>
        <authorList>
            <person name="Haas M."/>
            <person name="Kono T."/>
            <person name="Macchietto M."/>
            <person name="Millas R."/>
            <person name="McGilp L."/>
            <person name="Shao M."/>
            <person name="Duquette J."/>
            <person name="Hirsch C.N."/>
            <person name="Kimball J."/>
        </authorList>
    </citation>
    <scope>NUCLEOTIDE SEQUENCE</scope>
    <source>
        <tissue evidence="2">Fresh leaf tissue</tissue>
    </source>
</reference>
<reference evidence="2" key="2">
    <citation type="submission" date="2021-02" db="EMBL/GenBank/DDBJ databases">
        <authorList>
            <person name="Kimball J.A."/>
            <person name="Haas M.W."/>
            <person name="Macchietto M."/>
            <person name="Kono T."/>
            <person name="Duquette J."/>
            <person name="Shao M."/>
        </authorList>
    </citation>
    <scope>NUCLEOTIDE SEQUENCE</scope>
    <source>
        <tissue evidence="2">Fresh leaf tissue</tissue>
    </source>
</reference>
<sequence length="85" mass="9196">MPLAAASHPPLVPPSAASPYRVRTHRRSPPATTVPVRQSSPSPVADHRYPLTTVVRRCPRPPPTVTVAPTSIACRSEQIFFTSCI</sequence>
<protein>
    <submittedName>
        <fullName evidence="2">Uncharacterized protein</fullName>
    </submittedName>
</protein>
<dbReference type="AlphaFoldDB" id="A0A8J5REY8"/>
<proteinExistence type="predicted"/>
<organism evidence="2 3">
    <name type="scientific">Zizania palustris</name>
    <name type="common">Northern wild rice</name>
    <dbReference type="NCBI Taxonomy" id="103762"/>
    <lineage>
        <taxon>Eukaryota</taxon>
        <taxon>Viridiplantae</taxon>
        <taxon>Streptophyta</taxon>
        <taxon>Embryophyta</taxon>
        <taxon>Tracheophyta</taxon>
        <taxon>Spermatophyta</taxon>
        <taxon>Magnoliopsida</taxon>
        <taxon>Liliopsida</taxon>
        <taxon>Poales</taxon>
        <taxon>Poaceae</taxon>
        <taxon>BOP clade</taxon>
        <taxon>Oryzoideae</taxon>
        <taxon>Oryzeae</taxon>
        <taxon>Zizaniinae</taxon>
        <taxon>Zizania</taxon>
    </lineage>
</organism>
<gene>
    <name evidence="2" type="ORF">GUJ93_ZPchr0001g29860</name>
</gene>
<comment type="caution">
    <text evidence="2">The sequence shown here is derived from an EMBL/GenBank/DDBJ whole genome shotgun (WGS) entry which is preliminary data.</text>
</comment>
<dbReference type="Proteomes" id="UP000729402">
    <property type="component" value="Unassembled WGS sequence"/>
</dbReference>
<evidence type="ECO:0000313" key="2">
    <source>
        <dbReference type="EMBL" id="KAG8052391.1"/>
    </source>
</evidence>
<evidence type="ECO:0000313" key="3">
    <source>
        <dbReference type="Proteomes" id="UP000729402"/>
    </source>
</evidence>
<keyword evidence="3" id="KW-1185">Reference proteome</keyword>
<evidence type="ECO:0000256" key="1">
    <source>
        <dbReference type="SAM" id="MobiDB-lite"/>
    </source>
</evidence>
<dbReference type="EMBL" id="JAAALK010000288">
    <property type="protein sequence ID" value="KAG8052391.1"/>
    <property type="molecule type" value="Genomic_DNA"/>
</dbReference>
<name>A0A8J5REY8_ZIZPA</name>